<evidence type="ECO:0000256" key="3">
    <source>
        <dbReference type="ARBA" id="ARBA00022989"/>
    </source>
</evidence>
<dbReference type="GO" id="GO:0016020">
    <property type="term" value="C:membrane"/>
    <property type="evidence" value="ECO:0007669"/>
    <property type="project" value="UniProtKB-SubCell"/>
</dbReference>
<dbReference type="EMBL" id="LNQE01001062">
    <property type="protein sequence ID" value="KUG21472.1"/>
    <property type="molecule type" value="Genomic_DNA"/>
</dbReference>
<feature type="transmembrane region" description="Helical" evidence="6">
    <location>
        <begin position="74"/>
        <end position="100"/>
    </location>
</feature>
<evidence type="ECO:0000313" key="8">
    <source>
        <dbReference type="EMBL" id="KUG21472.1"/>
    </source>
</evidence>
<name>A0A0W8FKP6_9ZZZZ</name>
<feature type="transmembrane region" description="Helical" evidence="6">
    <location>
        <begin position="164"/>
        <end position="183"/>
    </location>
</feature>
<protein>
    <recommendedName>
        <fullName evidence="7">Yip1 domain-containing protein</fullName>
    </recommendedName>
</protein>
<evidence type="ECO:0000256" key="6">
    <source>
        <dbReference type="SAM" id="Phobius"/>
    </source>
</evidence>
<reference evidence="8" key="1">
    <citation type="journal article" date="2015" name="Proc. Natl. Acad. Sci. U.S.A.">
        <title>Networks of energetic and metabolic interactions define dynamics in microbial communities.</title>
        <authorList>
            <person name="Embree M."/>
            <person name="Liu J.K."/>
            <person name="Al-Bassam M.M."/>
            <person name="Zengler K."/>
        </authorList>
    </citation>
    <scope>NUCLEOTIDE SEQUENCE</scope>
</reference>
<sequence>MDPKDINFAAMPQTAVNVVTKPTEFFQGMPKTGGFLEPLVFAVIMGFISGIIQALLNVIGFGPAAGYGGGMMSGFGAIIIMPIAVAIGSFIGGAILFVIWKIMGSQEDYETAYRCGAYLTALAPITSVVGAVPYLGGIISIVIYTFYLVMASVHVHNLPSQKSWLVFGIIGAIFAILGVSGEYKAKHMSSDMEKWREMGENMRKEYQDKTKDMQKSADEMREQAEKMAEQFKAQADEARRQAEQNR</sequence>
<feature type="transmembrane region" description="Helical" evidence="6">
    <location>
        <begin position="39"/>
        <end position="62"/>
    </location>
</feature>
<gene>
    <name evidence="8" type="ORF">ASZ90_008828</name>
</gene>
<dbReference type="AlphaFoldDB" id="A0A0W8FKP6"/>
<keyword evidence="2 6" id="KW-0812">Transmembrane</keyword>
<feature type="domain" description="Yip1" evidence="7">
    <location>
        <begin position="17"/>
        <end position="178"/>
    </location>
</feature>
<proteinExistence type="predicted"/>
<organism evidence="8">
    <name type="scientific">hydrocarbon metagenome</name>
    <dbReference type="NCBI Taxonomy" id="938273"/>
    <lineage>
        <taxon>unclassified sequences</taxon>
        <taxon>metagenomes</taxon>
        <taxon>ecological metagenomes</taxon>
    </lineage>
</organism>
<evidence type="ECO:0000256" key="5">
    <source>
        <dbReference type="SAM" id="MobiDB-lite"/>
    </source>
</evidence>
<comment type="caution">
    <text evidence="8">The sequence shown here is derived from an EMBL/GenBank/DDBJ whole genome shotgun (WGS) entry which is preliminary data.</text>
</comment>
<feature type="region of interest" description="Disordered" evidence="5">
    <location>
        <begin position="203"/>
        <end position="246"/>
    </location>
</feature>
<evidence type="ECO:0000256" key="1">
    <source>
        <dbReference type="ARBA" id="ARBA00004141"/>
    </source>
</evidence>
<evidence type="ECO:0000256" key="4">
    <source>
        <dbReference type="ARBA" id="ARBA00023136"/>
    </source>
</evidence>
<keyword evidence="3 6" id="KW-1133">Transmembrane helix</keyword>
<keyword evidence="4 6" id="KW-0472">Membrane</keyword>
<comment type="subcellular location">
    <subcellularLocation>
        <location evidence="1">Membrane</location>
        <topology evidence="1">Multi-pass membrane protein</topology>
    </subcellularLocation>
</comment>
<accession>A0A0W8FKP6</accession>
<evidence type="ECO:0000259" key="7">
    <source>
        <dbReference type="Pfam" id="PF04893"/>
    </source>
</evidence>
<feature type="transmembrane region" description="Helical" evidence="6">
    <location>
        <begin position="121"/>
        <end position="144"/>
    </location>
</feature>
<dbReference type="Pfam" id="PF04893">
    <property type="entry name" value="Yip1"/>
    <property type="match status" value="1"/>
</dbReference>
<evidence type="ECO:0000256" key="2">
    <source>
        <dbReference type="ARBA" id="ARBA00022692"/>
    </source>
</evidence>
<dbReference type="InterPro" id="IPR006977">
    <property type="entry name" value="Yip1_dom"/>
</dbReference>